<reference evidence="1 2" key="1">
    <citation type="submission" date="2019-03" db="EMBL/GenBank/DDBJ databases">
        <title>Single cell metagenomics reveals metabolic interactions within the superorganism composed of flagellate Streblomastix strix and complex community of Bacteroidetes bacteria on its surface.</title>
        <authorList>
            <person name="Treitli S.C."/>
            <person name="Kolisko M."/>
            <person name="Husnik F."/>
            <person name="Keeling P."/>
            <person name="Hampl V."/>
        </authorList>
    </citation>
    <scope>NUCLEOTIDE SEQUENCE [LARGE SCALE GENOMIC DNA]</scope>
    <source>
        <strain evidence="1">ST1C</strain>
    </source>
</reference>
<dbReference type="EMBL" id="SNRW01025448">
    <property type="protein sequence ID" value="KAA6361505.1"/>
    <property type="molecule type" value="Genomic_DNA"/>
</dbReference>
<proteinExistence type="predicted"/>
<name>A0A5J4TVS3_9EUKA</name>
<evidence type="ECO:0000313" key="1">
    <source>
        <dbReference type="EMBL" id="KAA6361505.1"/>
    </source>
</evidence>
<organism evidence="1 2">
    <name type="scientific">Streblomastix strix</name>
    <dbReference type="NCBI Taxonomy" id="222440"/>
    <lineage>
        <taxon>Eukaryota</taxon>
        <taxon>Metamonada</taxon>
        <taxon>Preaxostyla</taxon>
        <taxon>Oxymonadida</taxon>
        <taxon>Streblomastigidae</taxon>
        <taxon>Streblomastix</taxon>
    </lineage>
</organism>
<gene>
    <name evidence="1" type="ORF">EZS28_042967</name>
</gene>
<dbReference type="Proteomes" id="UP000324800">
    <property type="component" value="Unassembled WGS sequence"/>
</dbReference>
<dbReference type="AlphaFoldDB" id="A0A5J4TVS3"/>
<accession>A0A5J4TVS3</accession>
<sequence length="48" mass="5384">MSKNSVKPKLSEPELFVNFDAPKFTSRTPVMTAVEQPEMGDKIGKFLL</sequence>
<feature type="non-terminal residue" evidence="1">
    <location>
        <position position="48"/>
    </location>
</feature>
<protein>
    <submittedName>
        <fullName evidence="1">Uncharacterized protein</fullName>
    </submittedName>
</protein>
<evidence type="ECO:0000313" key="2">
    <source>
        <dbReference type="Proteomes" id="UP000324800"/>
    </source>
</evidence>
<comment type="caution">
    <text evidence="1">The sequence shown here is derived from an EMBL/GenBank/DDBJ whole genome shotgun (WGS) entry which is preliminary data.</text>
</comment>